<feature type="domain" description="Integrase catalytic" evidence="14">
    <location>
        <begin position="1526"/>
        <end position="1685"/>
    </location>
</feature>
<dbReference type="Pfam" id="PF00665">
    <property type="entry name" value="rve"/>
    <property type="match status" value="2"/>
</dbReference>
<dbReference type="InterPro" id="IPR001995">
    <property type="entry name" value="Peptidase_A2_cat"/>
</dbReference>
<dbReference type="InterPro" id="IPR041588">
    <property type="entry name" value="Integrase_H2C2"/>
</dbReference>
<dbReference type="SUPFAM" id="SSF57756">
    <property type="entry name" value="Retrovirus zinc finger-like domains"/>
    <property type="match status" value="1"/>
</dbReference>
<feature type="domain" description="Reverse transcriptase" evidence="13">
    <location>
        <begin position="986"/>
        <end position="1164"/>
    </location>
</feature>
<keyword evidence="16" id="KW-1185">Reference proteome</keyword>
<evidence type="ECO:0000256" key="8">
    <source>
        <dbReference type="ARBA" id="ARBA00022918"/>
    </source>
</evidence>
<dbReference type="SMART" id="SM00343">
    <property type="entry name" value="ZnF_C2HC"/>
    <property type="match status" value="3"/>
</dbReference>
<feature type="region of interest" description="Disordered" evidence="10">
    <location>
        <begin position="1779"/>
        <end position="1810"/>
    </location>
</feature>
<dbReference type="InterPro" id="IPR054722">
    <property type="entry name" value="PolX-like_BBD"/>
</dbReference>
<keyword evidence="5" id="KW-0645">Protease</keyword>
<evidence type="ECO:0000256" key="2">
    <source>
        <dbReference type="ARBA" id="ARBA00022679"/>
    </source>
</evidence>
<evidence type="ECO:0000256" key="7">
    <source>
        <dbReference type="ARBA" id="ARBA00022801"/>
    </source>
</evidence>
<dbReference type="InterPro" id="IPR001878">
    <property type="entry name" value="Znf_CCHC"/>
</dbReference>
<dbReference type="SUPFAM" id="SSF56672">
    <property type="entry name" value="DNA/RNA polymerases"/>
    <property type="match status" value="2"/>
</dbReference>
<sequence>MKDQTLAYGSLPAEVNFIENIEKQNENDEIQFQINKNLSFKEQERLKQILAKYTDLFSSRLGRTNLAKHQIHTEDAKQIKHKPYRVSAKERTIIKDQIDEMLEEGIIRPSSSPWSFPVILVKKRDGKYRFCVDYRKLNEVTVKDVYPIPRIDDVMESLQGSKYFSAIDLKSGYWQVEIEERDKEKTAFTTAHGLYEFNVMPFGLCNAPATFERNMENMLGNLRWQICLCYLDDVIIYSPDFPTHLKRLEAVYKCFRESNLRLNDKKCRFVFEELEILGYITSKHGIKPAEHNIKAIRNFPRPTKVKEIQSFLGMCSYYRKFIKDFSKIADPLTNLIKKSVSFTWTERQEEAFQTLKTALLSPPILGHFNPNAPTYIHTDASNIGIGATLVQDIGGEEKVISYLSRTLSKAEQNYSTTEKECLAVVWSMSKLRPYLYGRHFKIVTDHHALCWLKNLKDPTGRLARWALKIQEYDFDIIHKSGKRHLDADGLSRGPLPETDWDEDFERLFLNQITDEEDKFIESVKKNLNGSRRSIAQNFKEEDGCLFKKNPNPEGRAWLLVVPEKKKRESRLKSLPSRNPAQQLVVCGDGHYDGPRYVDDVLRPVTLPYLQGVPNALYQQDNARPHTARISQQALQDVQMLPWPPYSPDLSPIEHVWDIIGRRLHALPQPRSEDELWQMVEREWRAIPQDAIRTLIDSLSRRVAACIAVREAAKSQVNLMKNPGHDIDKLKARSKNFKFPCKYNNPCKICGKSNHDTKLCKFKNAQCYICNKKGHIAPVCWNKKSAQNSGMNKPNQNKLNTIQCNTLENAPKIMVNVKIEDADTIMEVDTGADVSVVSKKFFLTNLKNVTLEKYSGHLKSFSGNLIPVFGKCLVNVSYKNYQEKLPLIVTGQFNNQTPLLGRNWIRILKADWPNCVFDICNNINVISNLELFLEVYKRVFENKDLPIQGIKGSISLRPNAKPKFFKFRPVPFSIKEKIDKELDRLEKSQIIEKVNASDWSTPLVTVIKSNGELRLCGDFKNTLNNCIEDEKYPLPTIETMLGNLGGNKIFTKLDLSSAYHQIEMDEASKNLLVVSTHRGLYRYNRLPFGISPASAIFQRCMDSLFHDVPNTVIYLDDIFIGSKDEQEHYRILKMIFDKLKELNFTLNKEKCLFLKKDICFLGHIINEDGVRPDSKKLEALERCKKPFDKTSLKSFLGMLSFYSKYIPNMSTLAGPLYQLLKKDNRWKWSSQCEKAFLNLKLTLLNSQALIHYSMKLPLTLTCDASAYGISGVLCHIVEGEEKPITFVSRTLSSAEVKYSQTEKEALAIVFATSKLRQYLFGRKFVLKSDHKALTTVFGNKRLLPPLIANRLHRWALELSNFDFDIRYTNKDTMLCADAFSRLPLEEINSREDNIDLVTHDISFLNVTPLDHLIIEEETNKDPVLNKLKEYLLEDPQLAKKDETMKPFLSKLENFSVLQGCIFVDSRAVIPRTCQDQMLKLLHQSHIGINRMKSLARSSVWWPKMDSQIEEFVKECSPCMHHQTAPPAENTPWPRTNQPWQRVHVDHFYFRGDCYLLVVDANSNWIEVFPVRGTTSQENIKLLWECFARYGLPQCLVSDNGPPFNSIEFKEFLRKNNVYHLTSPAYNPSSNGIAEVSVRIIKKSLEKSLEESPNSNMDCILQNVLFNYRNTPTSLDKPPVERLLSYVPRTFVNCLNSEFIQKTFGRNECGRRHFQVGDKVLFTRVIQNRRKWFKAQVIRRLGYNVYLVKNLKGTFKVHVNQMRTGSDTKYAEDSDWTLDNAGAGPHRLEQDPQISTSPPPRRSTRPRCPPCRDSKHRILQLRRKLYSQKFCQHPNMDAYLGSINLIVSELTGVGDKIEDGDLGMLILCGMPEDWDNVISTMCNLPESEFTSANIRRELLAEAERRYATTNEGMGALSVRNSNKKQFPHEHQGSKTVRKCFGCGKTGHIARDCFKLKKNNGKQQEKGAIHQHHEAKNLSVMYNAAVVSEEDTWVIDSGATYHMTPNRRYFSTLNDENVGQVTIIDGTSHSNIGRGNAQVDLINNSGQLRSIVAQNAMFVPGIRHGVLSVLQIVENGHEVIFDKKGCHIYDNDHNLMIRAEKRGRLYLVRTAPSRFPELGKYSNSIAQTNNFRKFPLNLWHQRLMHINYDTIVDMIKREVVIGLNCQAGKPDKCSDCIIGKSTKIPFLNLRSTKETQTLALVHCDLMGPFNIESWGGSRFVLTIIDDASRYTRVYFLKRKGDTLEKFKEWMKEAENQTGFSLKRIRTDNGLEFCSSPWDIFTKAHGIVHERTMVYTPEQNGVAERMNRTLLNLVRSTVNSCNLPAASWAELTNTAAYLRNRVTNRHNEEKTPFELWFGKRPALQHLRAIGCETFVHVPKQRRNSKLQPRATKGILVDYSLQGRGWRIWIPEKRQVVESRNCVFKEEILYKQPKRERDTLPSVHFSSKEASFQEESNADQPVDRETEELIGTTGGIDQISETLPENLRSHPMTLRSHGKTAESPEEDNSGGQINATSAEDNNPTYEEAIELFYTPSAENPADFLTKPLARSQHEKYCRALMDYRNKRPAEVFSGRGYVGHQPALPL</sequence>
<dbReference type="Pfam" id="PF25597">
    <property type="entry name" value="SH3_retrovirus"/>
    <property type="match status" value="1"/>
</dbReference>
<dbReference type="PANTHER" id="PTHR37984">
    <property type="entry name" value="PROTEIN CBG26694"/>
    <property type="match status" value="1"/>
</dbReference>
<keyword evidence="9" id="KW-0862">Zinc</keyword>
<feature type="region of interest" description="Disordered" evidence="10">
    <location>
        <begin position="2485"/>
        <end position="2516"/>
    </location>
</feature>
<gene>
    <name evidence="15" type="ORF">LAZ67_5002142</name>
</gene>
<dbReference type="PROSITE" id="PS50175">
    <property type="entry name" value="ASP_PROT_RETROV"/>
    <property type="match status" value="1"/>
</dbReference>
<keyword evidence="7" id="KW-0378">Hydrolase</keyword>
<dbReference type="InterPro" id="IPR012337">
    <property type="entry name" value="RNaseH-like_sf"/>
</dbReference>
<dbReference type="Gene3D" id="3.10.20.370">
    <property type="match status" value="1"/>
</dbReference>
<feature type="non-terminal residue" evidence="15">
    <location>
        <position position="2581"/>
    </location>
</feature>
<dbReference type="InterPro" id="IPR038717">
    <property type="entry name" value="Tc1-like_DDE_dom"/>
</dbReference>
<dbReference type="InterPro" id="IPR001584">
    <property type="entry name" value="Integrase_cat-core"/>
</dbReference>
<reference evidence="15 16" key="1">
    <citation type="submission" date="2022-01" db="EMBL/GenBank/DDBJ databases">
        <title>A chromosomal length assembly of Cordylochernes scorpioides.</title>
        <authorList>
            <person name="Zeh D."/>
            <person name="Zeh J."/>
        </authorList>
    </citation>
    <scope>NUCLEOTIDE SEQUENCE [LARGE SCALE GENOMIC DNA]</scope>
    <source>
        <strain evidence="15">IN4F17</strain>
        <tissue evidence="15">Whole Body</tissue>
    </source>
</reference>
<dbReference type="SUPFAM" id="SSF53098">
    <property type="entry name" value="Ribonuclease H-like"/>
    <property type="match status" value="2"/>
</dbReference>
<name>A0ABY6KH95_9ARAC</name>
<evidence type="ECO:0000259" key="11">
    <source>
        <dbReference type="PROSITE" id="PS50158"/>
    </source>
</evidence>
<dbReference type="InterPro" id="IPR036875">
    <property type="entry name" value="Znf_CCHC_sf"/>
</dbReference>
<dbReference type="CDD" id="cd09274">
    <property type="entry name" value="RNase_HI_RT_Ty3"/>
    <property type="match status" value="2"/>
</dbReference>
<evidence type="ECO:0000256" key="1">
    <source>
        <dbReference type="ARBA" id="ARBA00012493"/>
    </source>
</evidence>
<organism evidence="15 16">
    <name type="scientific">Cordylochernes scorpioides</name>
    <dbReference type="NCBI Taxonomy" id="51811"/>
    <lineage>
        <taxon>Eukaryota</taxon>
        <taxon>Metazoa</taxon>
        <taxon>Ecdysozoa</taxon>
        <taxon>Arthropoda</taxon>
        <taxon>Chelicerata</taxon>
        <taxon>Arachnida</taxon>
        <taxon>Pseudoscorpiones</taxon>
        <taxon>Cheliferoidea</taxon>
        <taxon>Chernetidae</taxon>
        <taxon>Cordylochernes</taxon>
    </lineage>
</organism>
<dbReference type="InterPro" id="IPR057670">
    <property type="entry name" value="SH3_retrovirus"/>
</dbReference>
<keyword evidence="3" id="KW-0548">Nucleotidyltransferase</keyword>
<keyword evidence="9" id="KW-0863">Zinc-finger</keyword>
<keyword evidence="2" id="KW-0808">Transferase</keyword>
<dbReference type="Pfam" id="PF13976">
    <property type="entry name" value="gag_pre-integrs"/>
    <property type="match status" value="1"/>
</dbReference>
<dbReference type="InterPro" id="IPR021109">
    <property type="entry name" value="Peptidase_aspartic_dom_sf"/>
</dbReference>
<dbReference type="Pfam" id="PF17917">
    <property type="entry name" value="RT_RNaseH"/>
    <property type="match status" value="2"/>
</dbReference>
<dbReference type="Gene3D" id="3.30.70.270">
    <property type="match status" value="4"/>
</dbReference>
<dbReference type="InterPro" id="IPR000477">
    <property type="entry name" value="RT_dom"/>
</dbReference>
<dbReference type="Gene3D" id="4.10.60.10">
    <property type="entry name" value="Zinc finger, CCHC-type"/>
    <property type="match status" value="2"/>
</dbReference>
<feature type="domain" description="Peptidase A2" evidence="12">
    <location>
        <begin position="823"/>
        <end position="903"/>
    </location>
</feature>
<evidence type="ECO:0000256" key="5">
    <source>
        <dbReference type="ARBA" id="ARBA00022750"/>
    </source>
</evidence>
<dbReference type="PANTHER" id="PTHR37984:SF5">
    <property type="entry name" value="PROTEIN NYNRIN-LIKE"/>
    <property type="match status" value="1"/>
</dbReference>
<evidence type="ECO:0000313" key="16">
    <source>
        <dbReference type="Proteomes" id="UP001235939"/>
    </source>
</evidence>
<evidence type="ECO:0000256" key="10">
    <source>
        <dbReference type="SAM" id="MobiDB-lite"/>
    </source>
</evidence>
<feature type="region of interest" description="Disordered" evidence="10">
    <location>
        <begin position="2434"/>
        <end position="2457"/>
    </location>
</feature>
<dbReference type="Pfam" id="PF00098">
    <property type="entry name" value="zf-CCHC"/>
    <property type="match status" value="1"/>
</dbReference>
<dbReference type="InterPro" id="IPR050951">
    <property type="entry name" value="Retrovirus_Pol_polyprotein"/>
</dbReference>
<evidence type="ECO:0000256" key="3">
    <source>
        <dbReference type="ARBA" id="ARBA00022695"/>
    </source>
</evidence>
<evidence type="ECO:0000259" key="13">
    <source>
        <dbReference type="PROSITE" id="PS50878"/>
    </source>
</evidence>
<feature type="compositionally biased region" description="Polar residues" evidence="10">
    <location>
        <begin position="2439"/>
        <end position="2454"/>
    </location>
</feature>
<dbReference type="SUPFAM" id="SSF50630">
    <property type="entry name" value="Acid proteases"/>
    <property type="match status" value="1"/>
</dbReference>
<dbReference type="EMBL" id="CP092867">
    <property type="protein sequence ID" value="UYV67822.1"/>
    <property type="molecule type" value="Genomic_DNA"/>
</dbReference>
<dbReference type="Gene3D" id="3.30.420.10">
    <property type="entry name" value="Ribonuclease H-like superfamily/Ribonuclease H"/>
    <property type="match status" value="3"/>
</dbReference>
<dbReference type="InterPro" id="IPR043502">
    <property type="entry name" value="DNA/RNA_pol_sf"/>
</dbReference>
<accession>A0ABY6KH95</accession>
<evidence type="ECO:0000259" key="14">
    <source>
        <dbReference type="PROSITE" id="PS50994"/>
    </source>
</evidence>
<dbReference type="InterPro" id="IPR043128">
    <property type="entry name" value="Rev_trsase/Diguanyl_cyclase"/>
</dbReference>
<dbReference type="Gene3D" id="1.10.340.70">
    <property type="match status" value="1"/>
</dbReference>
<dbReference type="PROSITE" id="PS50994">
    <property type="entry name" value="INTEGRASE"/>
    <property type="match status" value="2"/>
</dbReference>
<keyword evidence="8" id="KW-0695">RNA-directed DNA polymerase</keyword>
<dbReference type="EC" id="2.7.7.49" evidence="1"/>
<dbReference type="InterPro" id="IPR036397">
    <property type="entry name" value="RNaseH_sf"/>
</dbReference>
<dbReference type="InterPro" id="IPR041373">
    <property type="entry name" value="RT_RNaseH"/>
</dbReference>
<evidence type="ECO:0000256" key="9">
    <source>
        <dbReference type="PROSITE-ProRule" id="PRU00047"/>
    </source>
</evidence>
<keyword evidence="4" id="KW-0540">Nuclease</keyword>
<evidence type="ECO:0000256" key="4">
    <source>
        <dbReference type="ARBA" id="ARBA00022722"/>
    </source>
</evidence>
<dbReference type="Proteomes" id="UP001235939">
    <property type="component" value="Chromosome 05"/>
</dbReference>
<keyword evidence="5" id="KW-0064">Aspartyl protease</keyword>
<dbReference type="PROSITE" id="PS50878">
    <property type="entry name" value="RT_POL"/>
    <property type="match status" value="2"/>
</dbReference>
<dbReference type="Pfam" id="PF14223">
    <property type="entry name" value="Retrotran_gag_2"/>
    <property type="match status" value="1"/>
</dbReference>
<dbReference type="Pfam" id="PF22936">
    <property type="entry name" value="Pol_BBD"/>
    <property type="match status" value="1"/>
</dbReference>
<feature type="domain" description="Reverse transcriptase" evidence="13">
    <location>
        <begin position="102"/>
        <end position="281"/>
    </location>
</feature>
<evidence type="ECO:0000313" key="15">
    <source>
        <dbReference type="EMBL" id="UYV67822.1"/>
    </source>
</evidence>
<dbReference type="Pfam" id="PF17921">
    <property type="entry name" value="Integrase_H2C2"/>
    <property type="match status" value="1"/>
</dbReference>
<dbReference type="Gene3D" id="2.40.70.10">
    <property type="entry name" value="Acid Proteases"/>
    <property type="match status" value="1"/>
</dbReference>
<feature type="compositionally biased region" description="Polar residues" evidence="10">
    <location>
        <begin position="2504"/>
        <end position="2516"/>
    </location>
</feature>
<proteinExistence type="predicted"/>
<dbReference type="PROSITE" id="PS50158">
    <property type="entry name" value="ZF_CCHC"/>
    <property type="match status" value="1"/>
</dbReference>
<dbReference type="CDD" id="cd01647">
    <property type="entry name" value="RT_LTR"/>
    <property type="match status" value="2"/>
</dbReference>
<protein>
    <recommendedName>
        <fullName evidence="1">RNA-directed DNA polymerase</fullName>
        <ecNumber evidence="1">2.7.7.49</ecNumber>
    </recommendedName>
</protein>
<evidence type="ECO:0000259" key="12">
    <source>
        <dbReference type="PROSITE" id="PS50175"/>
    </source>
</evidence>
<dbReference type="Gene3D" id="3.10.10.10">
    <property type="entry name" value="HIV Type 1 Reverse Transcriptase, subunit A, domain 1"/>
    <property type="match status" value="2"/>
</dbReference>
<feature type="domain" description="Integrase catalytic" evidence="14">
    <location>
        <begin position="2190"/>
        <end position="2356"/>
    </location>
</feature>
<keyword evidence="6" id="KW-0255">Endonuclease</keyword>
<keyword evidence="9" id="KW-0479">Metal-binding</keyword>
<dbReference type="Pfam" id="PF00078">
    <property type="entry name" value="RVT_1"/>
    <property type="match status" value="2"/>
</dbReference>
<dbReference type="InterPro" id="IPR025724">
    <property type="entry name" value="GAG-pre-integrase_dom"/>
</dbReference>
<evidence type="ECO:0000256" key="6">
    <source>
        <dbReference type="ARBA" id="ARBA00022759"/>
    </source>
</evidence>
<feature type="domain" description="CCHC-type" evidence="11">
    <location>
        <begin position="1935"/>
        <end position="1950"/>
    </location>
</feature>
<dbReference type="Pfam" id="PF13358">
    <property type="entry name" value="DDE_3"/>
    <property type="match status" value="1"/>
</dbReference>